<keyword evidence="3" id="KW-1185">Reference proteome</keyword>
<evidence type="ECO:0000256" key="1">
    <source>
        <dbReference type="SAM" id="SignalP"/>
    </source>
</evidence>
<dbReference type="InterPro" id="IPR019861">
    <property type="entry name" value="PorP/SprF_Bacteroidetes"/>
</dbReference>
<proteinExistence type="predicted"/>
<comment type="caution">
    <text evidence="2">The sequence shown here is derived from an EMBL/GenBank/DDBJ whole genome shotgun (WGS) entry which is preliminary data.</text>
</comment>
<evidence type="ECO:0000313" key="3">
    <source>
        <dbReference type="Proteomes" id="UP000033121"/>
    </source>
</evidence>
<sequence length="339" mass="37688">MRKQVFCLLCVAMVLCASGQQKPHYTQYLLNQYIINPALTGIENYIDLKMSHRQQWAGLQDAPVTTYLTVHGALNKKDYRTTATSFDVPGENPRGNSYWESYQAAAPHHGIGLQVINDKTGPINRFNANITYAYHLGLTPKTSLAMGFGAGIFNVSLDASKLDFGNTQVDPAVYGNGNINSIKPDFNAGIYMYSATYFVGLSAQQIIPQTIDFSDNVVAPVDGKTVPHLFATAGYRFGLGDDFNLIPSVMVKYVKPAPVQVDLNAKLQYRDLLWLGTGYRLDDGFNAMVGMHLFNTFNFGYSYDYTITRMNLVSKGTHEIVIGFMLGNKYDDSCPKNIW</sequence>
<feature type="signal peptide" evidence="1">
    <location>
        <begin position="1"/>
        <end position="19"/>
    </location>
</feature>
<reference evidence="2 3" key="1">
    <citation type="submission" date="2015-04" db="EMBL/GenBank/DDBJ databases">
        <title>Whole genome shotgun sequence of Flavihumibacter petaseus NBRC 106054.</title>
        <authorList>
            <person name="Miyazawa S."/>
            <person name="Hosoyama A."/>
            <person name="Hashimoto M."/>
            <person name="Noguchi M."/>
            <person name="Tsuchikane K."/>
            <person name="Ohji S."/>
            <person name="Yamazoe A."/>
            <person name="Ichikawa N."/>
            <person name="Kimura A."/>
            <person name="Fujita N."/>
        </authorList>
    </citation>
    <scope>NUCLEOTIDE SEQUENCE [LARGE SCALE GENOMIC DNA]</scope>
    <source>
        <strain evidence="2 3">NBRC 106054</strain>
    </source>
</reference>
<evidence type="ECO:0008006" key="4">
    <source>
        <dbReference type="Google" id="ProtNLM"/>
    </source>
</evidence>
<evidence type="ECO:0000313" key="2">
    <source>
        <dbReference type="EMBL" id="GAO42584.1"/>
    </source>
</evidence>
<feature type="chain" id="PRO_5002429634" description="Type IX secretion system membrane protein PorP/SprF" evidence="1">
    <location>
        <begin position="20"/>
        <end position="339"/>
    </location>
</feature>
<name>A0A0E9MYB7_9BACT</name>
<dbReference type="AlphaFoldDB" id="A0A0E9MYB7"/>
<dbReference type="NCBIfam" id="TIGR03519">
    <property type="entry name" value="T9SS_PorP_fam"/>
    <property type="match status" value="1"/>
</dbReference>
<dbReference type="STRING" id="1220578.FPE01S_01_15990"/>
<dbReference type="OrthoDB" id="626665at2"/>
<dbReference type="RefSeq" id="WP_046368248.1">
    <property type="nucleotide sequence ID" value="NZ_BBWV01000001.1"/>
</dbReference>
<gene>
    <name evidence="2" type="ORF">FPE01S_01_15990</name>
</gene>
<accession>A0A0E9MYB7</accession>
<dbReference type="Pfam" id="PF11751">
    <property type="entry name" value="PorP_SprF"/>
    <property type="match status" value="1"/>
</dbReference>
<dbReference type="Proteomes" id="UP000033121">
    <property type="component" value="Unassembled WGS sequence"/>
</dbReference>
<organism evidence="2 3">
    <name type="scientific">Flavihumibacter petaseus NBRC 106054</name>
    <dbReference type="NCBI Taxonomy" id="1220578"/>
    <lineage>
        <taxon>Bacteria</taxon>
        <taxon>Pseudomonadati</taxon>
        <taxon>Bacteroidota</taxon>
        <taxon>Chitinophagia</taxon>
        <taxon>Chitinophagales</taxon>
        <taxon>Chitinophagaceae</taxon>
        <taxon>Flavihumibacter</taxon>
    </lineage>
</organism>
<keyword evidence="1" id="KW-0732">Signal</keyword>
<protein>
    <recommendedName>
        <fullName evidence="4">Type IX secretion system membrane protein PorP/SprF</fullName>
    </recommendedName>
</protein>
<dbReference type="EMBL" id="BBWV01000001">
    <property type="protein sequence ID" value="GAO42584.1"/>
    <property type="molecule type" value="Genomic_DNA"/>
</dbReference>